<feature type="compositionally biased region" description="Basic residues" evidence="2">
    <location>
        <begin position="401"/>
        <end position="417"/>
    </location>
</feature>
<evidence type="ECO:0000256" key="1">
    <source>
        <dbReference type="ARBA" id="ARBA00022468"/>
    </source>
</evidence>
<dbReference type="EMBL" id="KN819421">
    <property type="protein sequence ID" value="KIJ09994.1"/>
    <property type="molecule type" value="Genomic_DNA"/>
</dbReference>
<sequence>MKLSHMYRRLDTLARRSNHRAMDYLSLEDVGAMYKHDNQLREQLRRKRSERIQDKDPSFHAIGTPLEDVLLYASTSIAIGDFQHDLPIVVVACVEELTKTGIYQSGLFRALPSRDRHLQLIDIFDKSTDFGAHFSMRGQTMPDVCALLSTFLSSLPSPLIDPHIYSALWQWSVKPSVKREDARREQQEGEEEERRAKSGPPRPNLTKPTERVDLHLTTDGELEGNQVCIAQILLRFVPIGNLSLLIYLLGFFTQLPLCPDNGIDFEDIARIFGYRLLGGSAKAVSQKMMLWLLTRWPQISEMLLAENCGMSPSSSPAQPSSSIVLAGEEASRRLPDQNEKRKVSGDRSSESPDAMSASLPPDSPEDPNSSKKSSSDDEDGDSGGSRYRKKRELNAEQGRSKTQRHSTRKDKSGKHNHLLNVIINSKA</sequence>
<dbReference type="HOGENOM" id="CLU_643350_0_0_1"/>
<evidence type="ECO:0000256" key="2">
    <source>
        <dbReference type="SAM" id="MobiDB-lite"/>
    </source>
</evidence>
<evidence type="ECO:0000259" key="3">
    <source>
        <dbReference type="PROSITE" id="PS50238"/>
    </source>
</evidence>
<organism evidence="4 5">
    <name type="scientific">Paxillus involutus ATCC 200175</name>
    <dbReference type="NCBI Taxonomy" id="664439"/>
    <lineage>
        <taxon>Eukaryota</taxon>
        <taxon>Fungi</taxon>
        <taxon>Dikarya</taxon>
        <taxon>Basidiomycota</taxon>
        <taxon>Agaricomycotina</taxon>
        <taxon>Agaricomycetes</taxon>
        <taxon>Agaricomycetidae</taxon>
        <taxon>Boletales</taxon>
        <taxon>Paxilineae</taxon>
        <taxon>Paxillaceae</taxon>
        <taxon>Paxillus</taxon>
    </lineage>
</organism>
<reference evidence="4 5" key="1">
    <citation type="submission" date="2014-06" db="EMBL/GenBank/DDBJ databases">
        <authorList>
            <consortium name="DOE Joint Genome Institute"/>
            <person name="Kuo A."/>
            <person name="Kohler A."/>
            <person name="Nagy L.G."/>
            <person name="Floudas D."/>
            <person name="Copeland A."/>
            <person name="Barry K.W."/>
            <person name="Cichocki N."/>
            <person name="Veneault-Fourrey C."/>
            <person name="LaButti K."/>
            <person name="Lindquist E.A."/>
            <person name="Lipzen A."/>
            <person name="Lundell T."/>
            <person name="Morin E."/>
            <person name="Murat C."/>
            <person name="Sun H."/>
            <person name="Tunlid A."/>
            <person name="Henrissat B."/>
            <person name="Grigoriev I.V."/>
            <person name="Hibbett D.S."/>
            <person name="Martin F."/>
            <person name="Nordberg H.P."/>
            <person name="Cantor M.N."/>
            <person name="Hua S.X."/>
        </authorList>
    </citation>
    <scope>NUCLEOTIDE SEQUENCE [LARGE SCALE GENOMIC DNA]</scope>
    <source>
        <strain evidence="4 5">ATCC 200175</strain>
    </source>
</reference>
<feature type="compositionally biased region" description="Basic and acidic residues" evidence="2">
    <location>
        <begin position="329"/>
        <end position="350"/>
    </location>
</feature>
<reference evidence="5" key="2">
    <citation type="submission" date="2015-01" db="EMBL/GenBank/DDBJ databases">
        <title>Evolutionary Origins and Diversification of the Mycorrhizal Mutualists.</title>
        <authorList>
            <consortium name="DOE Joint Genome Institute"/>
            <consortium name="Mycorrhizal Genomics Consortium"/>
            <person name="Kohler A."/>
            <person name="Kuo A."/>
            <person name="Nagy L.G."/>
            <person name="Floudas D."/>
            <person name="Copeland A."/>
            <person name="Barry K.W."/>
            <person name="Cichocki N."/>
            <person name="Veneault-Fourrey C."/>
            <person name="LaButti K."/>
            <person name="Lindquist E.A."/>
            <person name="Lipzen A."/>
            <person name="Lundell T."/>
            <person name="Morin E."/>
            <person name="Murat C."/>
            <person name="Riley R."/>
            <person name="Ohm R."/>
            <person name="Sun H."/>
            <person name="Tunlid A."/>
            <person name="Henrissat B."/>
            <person name="Grigoriev I.V."/>
            <person name="Hibbett D.S."/>
            <person name="Martin F."/>
        </authorList>
    </citation>
    <scope>NUCLEOTIDE SEQUENCE [LARGE SCALE GENOMIC DNA]</scope>
    <source>
        <strain evidence="5">ATCC 200175</strain>
    </source>
</reference>
<dbReference type="OrthoDB" id="79452at2759"/>
<feature type="domain" description="Rho-GAP" evidence="3">
    <location>
        <begin position="64"/>
        <end position="311"/>
    </location>
</feature>
<dbReference type="Proteomes" id="UP000053647">
    <property type="component" value="Unassembled WGS sequence"/>
</dbReference>
<proteinExistence type="predicted"/>
<dbReference type="GO" id="GO:0060237">
    <property type="term" value="P:regulation of fungal-type cell wall organization"/>
    <property type="evidence" value="ECO:0007669"/>
    <property type="project" value="TreeGrafter"/>
</dbReference>
<accession>A0A0C9SQX4</accession>
<dbReference type="InterPro" id="IPR008936">
    <property type="entry name" value="Rho_GTPase_activation_prot"/>
</dbReference>
<dbReference type="GO" id="GO:0005096">
    <property type="term" value="F:GTPase activator activity"/>
    <property type="evidence" value="ECO:0007669"/>
    <property type="project" value="UniProtKB-KW"/>
</dbReference>
<feature type="region of interest" description="Disordered" evidence="2">
    <location>
        <begin position="309"/>
        <end position="427"/>
    </location>
</feature>
<feature type="compositionally biased region" description="Basic and acidic residues" evidence="2">
    <location>
        <begin position="179"/>
        <end position="196"/>
    </location>
</feature>
<name>A0A0C9SQX4_PAXIN</name>
<gene>
    <name evidence="4" type="ORF">PAXINDRAFT_172261</name>
</gene>
<keyword evidence="1" id="KW-0343">GTPase activation</keyword>
<keyword evidence="5" id="KW-1185">Reference proteome</keyword>
<dbReference type="Gene3D" id="1.10.555.10">
    <property type="entry name" value="Rho GTPase activation protein"/>
    <property type="match status" value="1"/>
</dbReference>
<dbReference type="GO" id="GO:0005938">
    <property type="term" value="C:cell cortex"/>
    <property type="evidence" value="ECO:0007669"/>
    <property type="project" value="TreeGrafter"/>
</dbReference>
<dbReference type="SMART" id="SM00324">
    <property type="entry name" value="RhoGAP"/>
    <property type="match status" value="1"/>
</dbReference>
<dbReference type="InterPro" id="IPR051025">
    <property type="entry name" value="RhoGAP"/>
</dbReference>
<feature type="region of interest" description="Disordered" evidence="2">
    <location>
        <begin position="179"/>
        <end position="211"/>
    </location>
</feature>
<dbReference type="GO" id="GO:0007165">
    <property type="term" value="P:signal transduction"/>
    <property type="evidence" value="ECO:0007669"/>
    <property type="project" value="InterPro"/>
</dbReference>
<dbReference type="PANTHER" id="PTHR15228">
    <property type="entry name" value="SPERMATHECAL PHYSIOLOGY VARIANT"/>
    <property type="match status" value="1"/>
</dbReference>
<dbReference type="PANTHER" id="PTHR15228:SF25">
    <property type="entry name" value="F-BAR DOMAIN-CONTAINING PROTEIN"/>
    <property type="match status" value="1"/>
</dbReference>
<evidence type="ECO:0000313" key="5">
    <source>
        <dbReference type="Proteomes" id="UP000053647"/>
    </source>
</evidence>
<feature type="compositionally biased region" description="Low complexity" evidence="2">
    <location>
        <begin position="311"/>
        <end position="322"/>
    </location>
</feature>
<protein>
    <recommendedName>
        <fullName evidence="3">Rho-GAP domain-containing protein</fullName>
    </recommendedName>
</protein>
<dbReference type="InterPro" id="IPR000198">
    <property type="entry name" value="RhoGAP_dom"/>
</dbReference>
<dbReference type="SUPFAM" id="SSF48350">
    <property type="entry name" value="GTPase activation domain, GAP"/>
    <property type="match status" value="1"/>
</dbReference>
<dbReference type="AlphaFoldDB" id="A0A0C9SQX4"/>
<dbReference type="PROSITE" id="PS50238">
    <property type="entry name" value="RHOGAP"/>
    <property type="match status" value="1"/>
</dbReference>
<evidence type="ECO:0000313" key="4">
    <source>
        <dbReference type="EMBL" id="KIJ09994.1"/>
    </source>
</evidence>
<feature type="non-terminal residue" evidence="4">
    <location>
        <position position="1"/>
    </location>
</feature>
<dbReference type="Pfam" id="PF00620">
    <property type="entry name" value="RhoGAP"/>
    <property type="match status" value="1"/>
</dbReference>